<dbReference type="InterPro" id="IPR003598">
    <property type="entry name" value="Ig_sub2"/>
</dbReference>
<dbReference type="Pfam" id="PF00041">
    <property type="entry name" value="fn3"/>
    <property type="match status" value="2"/>
</dbReference>
<feature type="domain" description="Fibronectin type-III" evidence="3">
    <location>
        <begin position="223"/>
        <end position="325"/>
    </location>
</feature>
<dbReference type="InterPro" id="IPR036116">
    <property type="entry name" value="FN3_sf"/>
</dbReference>
<feature type="domain" description="Ig-like" evidence="2">
    <location>
        <begin position="325"/>
        <end position="417"/>
    </location>
</feature>
<comment type="caution">
    <text evidence="4">The sequence shown here is derived from an EMBL/GenBank/DDBJ whole genome shotgun (WGS) entry which is preliminary data.</text>
</comment>
<dbReference type="SMART" id="SM00060">
    <property type="entry name" value="FN3"/>
    <property type="match status" value="4"/>
</dbReference>
<dbReference type="PROSITE" id="PS50853">
    <property type="entry name" value="FN3"/>
    <property type="match status" value="4"/>
</dbReference>
<dbReference type="InterPro" id="IPR003599">
    <property type="entry name" value="Ig_sub"/>
</dbReference>
<keyword evidence="1" id="KW-0677">Repeat</keyword>
<evidence type="ECO:0000313" key="5">
    <source>
        <dbReference type="Proteomes" id="UP000230750"/>
    </source>
</evidence>
<dbReference type="PROSITE" id="PS50835">
    <property type="entry name" value="IG_LIKE"/>
    <property type="match status" value="2"/>
</dbReference>
<dbReference type="InterPro" id="IPR036179">
    <property type="entry name" value="Ig-like_dom_sf"/>
</dbReference>
<dbReference type="Proteomes" id="UP000230750">
    <property type="component" value="Unassembled WGS sequence"/>
</dbReference>
<reference evidence="4 5" key="1">
    <citation type="journal article" date="2017" name="PLoS Biol.">
        <title>The sea cucumber genome provides insights into morphological evolution and visceral regeneration.</title>
        <authorList>
            <person name="Zhang X."/>
            <person name="Sun L."/>
            <person name="Yuan J."/>
            <person name="Sun Y."/>
            <person name="Gao Y."/>
            <person name="Zhang L."/>
            <person name="Li S."/>
            <person name="Dai H."/>
            <person name="Hamel J.F."/>
            <person name="Liu C."/>
            <person name="Yu Y."/>
            <person name="Liu S."/>
            <person name="Lin W."/>
            <person name="Guo K."/>
            <person name="Jin S."/>
            <person name="Xu P."/>
            <person name="Storey K.B."/>
            <person name="Huan P."/>
            <person name="Zhang T."/>
            <person name="Zhou Y."/>
            <person name="Zhang J."/>
            <person name="Lin C."/>
            <person name="Li X."/>
            <person name="Xing L."/>
            <person name="Huo D."/>
            <person name="Sun M."/>
            <person name="Wang L."/>
            <person name="Mercier A."/>
            <person name="Li F."/>
            <person name="Yang H."/>
            <person name="Xiang J."/>
        </authorList>
    </citation>
    <scope>NUCLEOTIDE SEQUENCE [LARGE SCALE GENOMIC DNA]</scope>
    <source>
        <strain evidence="4">Shaxun</strain>
        <tissue evidence="4">Muscle</tissue>
    </source>
</reference>
<sequence>MAISIIAAQLISCVLDAEEDGSLFIPSAGVGDANSYYCRVRNKFGFEDKKVVVHVIGLTQVTLSSNDVSSEEESELILTCQVDHYADNSPDVEWSRAEATTEYDQAADQAYITVSEKVIIQPPVAPGNITIVTQTHFGLLLMWEHEYSINAPVSSFSIEARNNYNPDQWEVIKEVTGEREDAVIKVNPYVTYWFRVTAKNDVGQATSPRTGPFPLPPSTPLVNPQNVAVNVSDPGYIVVSWDEMPPLEHAGPKFFYRLKWRRLGSKRWKDVKIRDHAETEYTFEMDRGDTTGLQVAVKSGNLIGNGPRAEFITALFRKSTTTLPPTTTPAWVVEHPIYKRVLEGSLYELNCSLSERSNPSTSWFKGGILLENTLANYTIEDEGSLLFPSFSDEDAGQYQCTMQSSSGGYIRATHNLIIRSKHIPLFLYKVTTHLFDMGRTVVSTDPSEVEAVLYSFVEVFCNVKLDPSILSADILWVDSNNERVPYYYDAIDARVYRNDSTLIIEELLHSDAGNYTCIAQTLEDYAEATVSLTVEALKLPSVSPGPLVVQLQDSETITVSWGSVTEEDAGGPVVGYNAVARLRGDVRGDSKECFTIATFCTLTGLTPSSDYEVFVAVRTSAGQGPFSAAVYVTLDDPEPIKPGPVTIEKTRVWAKTLTVRWLAPEEGDPLYGYILSYGPETSGTLKERTLAPSTRSHKISGLTPLTRYVISIEAYNRAGRGERNTQIVTTTQKKKE</sequence>
<dbReference type="SUPFAM" id="SSF48726">
    <property type="entry name" value="Immunoglobulin"/>
    <property type="match status" value="4"/>
</dbReference>
<evidence type="ECO:0000259" key="2">
    <source>
        <dbReference type="PROSITE" id="PS50835"/>
    </source>
</evidence>
<dbReference type="STRING" id="307972.A0A2G8KC71"/>
<dbReference type="Gene3D" id="2.60.40.10">
    <property type="entry name" value="Immunoglobulins"/>
    <property type="match status" value="6"/>
</dbReference>
<feature type="domain" description="Fibronectin type-III" evidence="3">
    <location>
        <begin position="543"/>
        <end position="637"/>
    </location>
</feature>
<proteinExistence type="predicted"/>
<dbReference type="SMART" id="SM00409">
    <property type="entry name" value="IG"/>
    <property type="match status" value="2"/>
</dbReference>
<dbReference type="Pfam" id="PF13927">
    <property type="entry name" value="Ig_3"/>
    <property type="match status" value="1"/>
</dbReference>
<dbReference type="PANTHER" id="PTHR13817:SF73">
    <property type="entry name" value="FIBRONECTIN TYPE-III DOMAIN-CONTAINING PROTEIN"/>
    <property type="match status" value="1"/>
</dbReference>
<evidence type="ECO:0000259" key="3">
    <source>
        <dbReference type="PROSITE" id="PS50853"/>
    </source>
</evidence>
<accession>A0A2G8KC71</accession>
<feature type="domain" description="Ig-like" evidence="2">
    <location>
        <begin position="424"/>
        <end position="533"/>
    </location>
</feature>
<dbReference type="InterPro" id="IPR003961">
    <property type="entry name" value="FN3_dom"/>
</dbReference>
<dbReference type="OrthoDB" id="6244967at2759"/>
<keyword evidence="5" id="KW-1185">Reference proteome</keyword>
<dbReference type="SUPFAM" id="SSF49265">
    <property type="entry name" value="Fibronectin type III"/>
    <property type="match status" value="2"/>
</dbReference>
<dbReference type="EMBL" id="MRZV01000705">
    <property type="protein sequence ID" value="PIK45559.1"/>
    <property type="molecule type" value="Genomic_DNA"/>
</dbReference>
<dbReference type="InterPro" id="IPR007110">
    <property type="entry name" value="Ig-like_dom"/>
</dbReference>
<dbReference type="SMART" id="SM00408">
    <property type="entry name" value="IGc2"/>
    <property type="match status" value="2"/>
</dbReference>
<dbReference type="InterPro" id="IPR013783">
    <property type="entry name" value="Ig-like_fold"/>
</dbReference>
<evidence type="ECO:0000256" key="1">
    <source>
        <dbReference type="ARBA" id="ARBA00022737"/>
    </source>
</evidence>
<organism evidence="4 5">
    <name type="scientific">Stichopus japonicus</name>
    <name type="common">Sea cucumber</name>
    <dbReference type="NCBI Taxonomy" id="307972"/>
    <lineage>
        <taxon>Eukaryota</taxon>
        <taxon>Metazoa</taxon>
        <taxon>Echinodermata</taxon>
        <taxon>Eleutherozoa</taxon>
        <taxon>Echinozoa</taxon>
        <taxon>Holothuroidea</taxon>
        <taxon>Aspidochirotacea</taxon>
        <taxon>Aspidochirotida</taxon>
        <taxon>Stichopodidae</taxon>
        <taxon>Apostichopus</taxon>
    </lineage>
</organism>
<evidence type="ECO:0000313" key="4">
    <source>
        <dbReference type="EMBL" id="PIK45559.1"/>
    </source>
</evidence>
<dbReference type="PANTHER" id="PTHR13817">
    <property type="entry name" value="TITIN"/>
    <property type="match status" value="1"/>
</dbReference>
<feature type="domain" description="Fibronectin type-III" evidence="3">
    <location>
        <begin position="125"/>
        <end position="222"/>
    </location>
</feature>
<dbReference type="InterPro" id="IPR050964">
    <property type="entry name" value="Striated_Muscle_Regulatory"/>
</dbReference>
<gene>
    <name evidence="4" type="ORF">BSL78_17574</name>
</gene>
<dbReference type="AlphaFoldDB" id="A0A2G8KC71"/>
<name>A0A2G8KC71_STIJA</name>
<dbReference type="CDD" id="cd00063">
    <property type="entry name" value="FN3"/>
    <property type="match status" value="4"/>
</dbReference>
<protein>
    <submittedName>
        <fullName evidence="4">Uncharacterized protein</fullName>
    </submittedName>
</protein>
<feature type="domain" description="Fibronectin type-III" evidence="3">
    <location>
        <begin position="641"/>
        <end position="734"/>
    </location>
</feature>